<gene>
    <name evidence="1" type="ORF">SAMN05444000_13022</name>
</gene>
<accession>A0A1M6SKZ5</accession>
<dbReference type="EMBL" id="FQZQ01000030">
    <property type="protein sequence ID" value="SHK45411.1"/>
    <property type="molecule type" value="Genomic_DNA"/>
</dbReference>
<name>A0A1M6SKZ5_9RHOB</name>
<dbReference type="Proteomes" id="UP000183982">
    <property type="component" value="Unassembled WGS sequence"/>
</dbReference>
<dbReference type="AlphaFoldDB" id="A0A1M6SKZ5"/>
<keyword evidence="2" id="KW-1185">Reference proteome</keyword>
<protein>
    <submittedName>
        <fullName evidence="1">Uncharacterized protein</fullName>
    </submittedName>
</protein>
<reference evidence="2" key="1">
    <citation type="submission" date="2016-11" db="EMBL/GenBank/DDBJ databases">
        <authorList>
            <person name="Varghese N."/>
            <person name="Submissions S."/>
        </authorList>
    </citation>
    <scope>NUCLEOTIDE SEQUENCE [LARGE SCALE GENOMIC DNA]</scope>
    <source>
        <strain evidence="2">DSM 100564</strain>
    </source>
</reference>
<organism evidence="1 2">
    <name type="scientific">Shimia gijangensis</name>
    <dbReference type="NCBI Taxonomy" id="1470563"/>
    <lineage>
        <taxon>Bacteria</taxon>
        <taxon>Pseudomonadati</taxon>
        <taxon>Pseudomonadota</taxon>
        <taxon>Alphaproteobacteria</taxon>
        <taxon>Rhodobacterales</taxon>
        <taxon>Roseobacteraceae</taxon>
    </lineage>
</organism>
<evidence type="ECO:0000313" key="2">
    <source>
        <dbReference type="Proteomes" id="UP000183982"/>
    </source>
</evidence>
<evidence type="ECO:0000313" key="1">
    <source>
        <dbReference type="EMBL" id="SHK45411.1"/>
    </source>
</evidence>
<sequence length="65" mass="7354">MRYVPIPRSISGGNGSTVERVHNALIRVDALNQKVEETIFSCFSDAHKMLHTLRVSDRLLFEKLG</sequence>
<proteinExistence type="predicted"/>